<keyword evidence="2" id="KW-1185">Reference proteome</keyword>
<proteinExistence type="predicted"/>
<accession>A0A0V0RF80</accession>
<protein>
    <submittedName>
        <fullName evidence="1">Uncharacterized protein</fullName>
    </submittedName>
</protein>
<reference evidence="1 2" key="1">
    <citation type="submission" date="2015-01" db="EMBL/GenBank/DDBJ databases">
        <title>Evolution of Trichinella species and genotypes.</title>
        <authorList>
            <person name="Korhonen P.K."/>
            <person name="Edoardo P."/>
            <person name="Giuseppe L.R."/>
            <person name="Gasser R.B."/>
        </authorList>
    </citation>
    <scope>NUCLEOTIDE SEQUENCE [LARGE SCALE GENOMIC DNA]</scope>
    <source>
        <strain evidence="1">ISS37</strain>
    </source>
</reference>
<name>A0A0V0RF80_9BILA</name>
<dbReference type="AlphaFoldDB" id="A0A0V0RF80"/>
<organism evidence="1 2">
    <name type="scientific">Trichinella nelsoni</name>
    <dbReference type="NCBI Taxonomy" id="6336"/>
    <lineage>
        <taxon>Eukaryota</taxon>
        <taxon>Metazoa</taxon>
        <taxon>Ecdysozoa</taxon>
        <taxon>Nematoda</taxon>
        <taxon>Enoplea</taxon>
        <taxon>Dorylaimia</taxon>
        <taxon>Trichinellida</taxon>
        <taxon>Trichinellidae</taxon>
        <taxon>Trichinella</taxon>
    </lineage>
</organism>
<sequence>MKQKRSVRIEAASIHGIAGMHISRMLAHIALNLFNTARIFTFANRFNPHPGGKFCLNLGTCLHIATRYFSDFMATTYIQHCSKHRLPTYVDRCPDYGLNSILWPVLLADVQFSLELSELCCIRESMAKLSPDLYSFLVSNFLGKE</sequence>
<dbReference type="Proteomes" id="UP000054630">
    <property type="component" value="Unassembled WGS sequence"/>
</dbReference>
<evidence type="ECO:0000313" key="1">
    <source>
        <dbReference type="EMBL" id="KRX13153.1"/>
    </source>
</evidence>
<comment type="caution">
    <text evidence="1">The sequence shown here is derived from an EMBL/GenBank/DDBJ whole genome shotgun (WGS) entry which is preliminary data.</text>
</comment>
<gene>
    <name evidence="1" type="ORF">T07_13549</name>
</gene>
<dbReference type="OrthoDB" id="10537357at2759"/>
<evidence type="ECO:0000313" key="2">
    <source>
        <dbReference type="Proteomes" id="UP000054630"/>
    </source>
</evidence>
<dbReference type="EMBL" id="JYDL01000220">
    <property type="protein sequence ID" value="KRX13153.1"/>
    <property type="molecule type" value="Genomic_DNA"/>
</dbReference>